<accession>A0AAN9ZEU0</accession>
<dbReference type="InterPro" id="IPR006612">
    <property type="entry name" value="THAP_Znf"/>
</dbReference>
<feature type="domain" description="C2H2-type" evidence="13">
    <location>
        <begin position="340"/>
        <end position="367"/>
    </location>
</feature>
<dbReference type="PROSITE" id="PS50950">
    <property type="entry name" value="ZF_THAP"/>
    <property type="match status" value="1"/>
</dbReference>
<dbReference type="GO" id="GO:0000978">
    <property type="term" value="F:RNA polymerase II cis-regulatory region sequence-specific DNA binding"/>
    <property type="evidence" value="ECO:0007669"/>
    <property type="project" value="TreeGrafter"/>
</dbReference>
<evidence type="ECO:0000256" key="1">
    <source>
        <dbReference type="ARBA" id="ARBA00004123"/>
    </source>
</evidence>
<organism evidence="16 17">
    <name type="scientific">Gryllus longicercus</name>
    <dbReference type="NCBI Taxonomy" id="2509291"/>
    <lineage>
        <taxon>Eukaryota</taxon>
        <taxon>Metazoa</taxon>
        <taxon>Ecdysozoa</taxon>
        <taxon>Arthropoda</taxon>
        <taxon>Hexapoda</taxon>
        <taxon>Insecta</taxon>
        <taxon>Pterygota</taxon>
        <taxon>Neoptera</taxon>
        <taxon>Polyneoptera</taxon>
        <taxon>Orthoptera</taxon>
        <taxon>Ensifera</taxon>
        <taxon>Gryllidea</taxon>
        <taxon>Grylloidea</taxon>
        <taxon>Gryllidae</taxon>
        <taxon>Gryllinae</taxon>
        <taxon>Gryllus</taxon>
    </lineage>
</organism>
<evidence type="ECO:0000256" key="10">
    <source>
        <dbReference type="PROSITE-ProRule" id="PRU00042"/>
    </source>
</evidence>
<evidence type="ECO:0000256" key="8">
    <source>
        <dbReference type="ARBA" id="ARBA00023163"/>
    </source>
</evidence>
<evidence type="ECO:0000256" key="12">
    <source>
        <dbReference type="PROSITE-ProRule" id="PRU01263"/>
    </source>
</evidence>
<gene>
    <name evidence="16" type="ORF">R5R35_010836</name>
</gene>
<feature type="domain" description="C2H2-type" evidence="13">
    <location>
        <begin position="465"/>
        <end position="492"/>
    </location>
</feature>
<proteinExistence type="predicted"/>
<keyword evidence="3" id="KW-0677">Repeat</keyword>
<evidence type="ECO:0000259" key="14">
    <source>
        <dbReference type="PROSITE" id="PS50950"/>
    </source>
</evidence>
<dbReference type="FunFam" id="3.30.160.60:FF:000446">
    <property type="entry name" value="Zinc finger protein"/>
    <property type="match status" value="1"/>
</dbReference>
<evidence type="ECO:0000256" key="3">
    <source>
        <dbReference type="ARBA" id="ARBA00022737"/>
    </source>
</evidence>
<dbReference type="Gene3D" id="3.40.1800.20">
    <property type="match status" value="1"/>
</dbReference>
<keyword evidence="6" id="KW-0805">Transcription regulation</keyword>
<dbReference type="AlphaFoldDB" id="A0AAN9ZEU0"/>
<comment type="subcellular location">
    <subcellularLocation>
        <location evidence="1">Nucleus</location>
    </subcellularLocation>
</comment>
<sequence>MRVCQACRVAYTDKEIRVLNLKMHVFPQRDWQRNFLLSWLSFCGMPLQTVDLKNKFVCSMHFSAEDYFPGGNRRLRLDAVPHLCPPSELVVDGDPNKIIATKPTRKKNLYDLGRREMVENVKRQLCRLCGKRESQLRPIFENSSEEEKEEINSSIATKIKMYLPVKIDKAESLPLNICSVCSNLLDKFHEISITCVAVDNILRRSFGVDQTDALFEDPKERAEREAMESEKYKQHLRRTVSWVVQEHNTLVGAITKPMEPAQQYSSNCKEVEGSSSESGLKHKQFICSYCGESFRFFKLRTKHIVVCRELPGVCEVCGKEFPRKDLKKHMKQVHTLPKNYMCDKCAKCFRSMQTLDYHSKTRHEPKPDIKHFCELCCKTFSTKTSYETHLKNHENGNINLIFSIDTDGLDDASVVFKCSVCEETFDNKLSLIVHLNIPKEVKCGICLNRFHNEKRYLVHQSADKWLCQHCDKIFCYKHHVVAHERVHTGEKPFKCMVCDMRFRTLSFKIKHQTIHHPPQYQCPYCRKQFRYKGTYEDHINIHVGNVVSCYLCDKKFGGRFSLYRHTRRYHKADKQSEPQTLEIEGFQGDVVVESNLDQDCEAVDIITYDFDSLCENIMQVTDN</sequence>
<keyword evidence="8" id="KW-0804">Transcription</keyword>
<dbReference type="PROSITE" id="PS50157">
    <property type="entry name" value="ZINC_FINGER_C2H2_2"/>
    <property type="match status" value="5"/>
</dbReference>
<name>A0AAN9ZEU0_9ORTH</name>
<dbReference type="SUPFAM" id="SSF57667">
    <property type="entry name" value="beta-beta-alpha zinc fingers"/>
    <property type="match status" value="5"/>
</dbReference>
<evidence type="ECO:0008006" key="18">
    <source>
        <dbReference type="Google" id="ProtNLM"/>
    </source>
</evidence>
<protein>
    <recommendedName>
        <fullName evidence="18">Zinc finger protein</fullName>
    </recommendedName>
</protein>
<reference evidence="16 17" key="1">
    <citation type="submission" date="2024-03" db="EMBL/GenBank/DDBJ databases">
        <title>The genome assembly and annotation of the cricket Gryllus longicercus Weissman &amp; Gray.</title>
        <authorList>
            <person name="Szrajer S."/>
            <person name="Gray D."/>
            <person name="Ylla G."/>
        </authorList>
    </citation>
    <scope>NUCLEOTIDE SEQUENCE [LARGE SCALE GENOMIC DNA]</scope>
    <source>
        <strain evidence="16">DAG 2021-001</strain>
        <tissue evidence="16">Whole body minus gut</tissue>
    </source>
</reference>
<feature type="domain" description="C2H2-type" evidence="13">
    <location>
        <begin position="371"/>
        <end position="398"/>
    </location>
</feature>
<dbReference type="Pfam" id="PF00096">
    <property type="entry name" value="zf-C2H2"/>
    <property type="match status" value="2"/>
</dbReference>
<dbReference type="SMART" id="SM00868">
    <property type="entry name" value="zf-AD"/>
    <property type="match status" value="1"/>
</dbReference>
<dbReference type="SMART" id="SM00980">
    <property type="entry name" value="THAP"/>
    <property type="match status" value="1"/>
</dbReference>
<keyword evidence="9" id="KW-0539">Nucleus</keyword>
<dbReference type="EMBL" id="JAZDUA010000039">
    <property type="protein sequence ID" value="KAK7871455.1"/>
    <property type="molecule type" value="Genomic_DNA"/>
</dbReference>
<dbReference type="PANTHER" id="PTHR24399">
    <property type="entry name" value="ZINC FINGER AND BTB DOMAIN-CONTAINING"/>
    <property type="match status" value="1"/>
</dbReference>
<evidence type="ECO:0000259" key="13">
    <source>
        <dbReference type="PROSITE" id="PS50157"/>
    </source>
</evidence>
<keyword evidence="5 12" id="KW-0862">Zinc</keyword>
<evidence type="ECO:0000313" key="16">
    <source>
        <dbReference type="EMBL" id="KAK7871455.1"/>
    </source>
</evidence>
<dbReference type="GO" id="GO:0008270">
    <property type="term" value="F:zinc ion binding"/>
    <property type="evidence" value="ECO:0007669"/>
    <property type="project" value="UniProtKB-UniRule"/>
</dbReference>
<feature type="domain" description="ZAD" evidence="15">
    <location>
        <begin position="124"/>
        <end position="205"/>
    </location>
</feature>
<feature type="domain" description="C2H2-type" evidence="13">
    <location>
        <begin position="547"/>
        <end position="575"/>
    </location>
</feature>
<feature type="binding site" evidence="12">
    <location>
        <position position="126"/>
    </location>
    <ligand>
        <name>Zn(2+)</name>
        <dbReference type="ChEBI" id="CHEBI:29105"/>
    </ligand>
</feature>
<dbReference type="PROSITE" id="PS51915">
    <property type="entry name" value="ZAD"/>
    <property type="match status" value="1"/>
</dbReference>
<dbReference type="GO" id="GO:0005654">
    <property type="term" value="C:nucleoplasm"/>
    <property type="evidence" value="ECO:0007669"/>
    <property type="project" value="TreeGrafter"/>
</dbReference>
<keyword evidence="7 11" id="KW-0238">DNA-binding</keyword>
<evidence type="ECO:0000256" key="5">
    <source>
        <dbReference type="ARBA" id="ARBA00022833"/>
    </source>
</evidence>
<feature type="domain" description="C2H2-type" evidence="13">
    <location>
        <begin position="520"/>
        <end position="547"/>
    </location>
</feature>
<dbReference type="GO" id="GO:0001227">
    <property type="term" value="F:DNA-binding transcription repressor activity, RNA polymerase II-specific"/>
    <property type="evidence" value="ECO:0007669"/>
    <property type="project" value="TreeGrafter"/>
</dbReference>
<evidence type="ECO:0000256" key="6">
    <source>
        <dbReference type="ARBA" id="ARBA00023015"/>
    </source>
</evidence>
<evidence type="ECO:0000256" key="11">
    <source>
        <dbReference type="PROSITE-ProRule" id="PRU00309"/>
    </source>
</evidence>
<dbReference type="Pfam" id="PF07776">
    <property type="entry name" value="zf-AD"/>
    <property type="match status" value="1"/>
</dbReference>
<comment type="caution">
    <text evidence="16">The sequence shown here is derived from an EMBL/GenBank/DDBJ whole genome shotgun (WGS) entry which is preliminary data.</text>
</comment>
<dbReference type="SUPFAM" id="SSF57716">
    <property type="entry name" value="Glucocorticoid receptor-like (DNA-binding domain)"/>
    <property type="match status" value="2"/>
</dbReference>
<evidence type="ECO:0000256" key="9">
    <source>
        <dbReference type="ARBA" id="ARBA00023242"/>
    </source>
</evidence>
<dbReference type="Proteomes" id="UP001378592">
    <property type="component" value="Unassembled WGS sequence"/>
</dbReference>
<dbReference type="InterPro" id="IPR012934">
    <property type="entry name" value="Znf_AD"/>
</dbReference>
<keyword evidence="2 12" id="KW-0479">Metal-binding</keyword>
<feature type="binding site" evidence="12">
    <location>
        <position position="129"/>
    </location>
    <ligand>
        <name>Zn(2+)</name>
        <dbReference type="ChEBI" id="CHEBI:29105"/>
    </ligand>
</feature>
<evidence type="ECO:0000256" key="7">
    <source>
        <dbReference type="ARBA" id="ARBA00023125"/>
    </source>
</evidence>
<dbReference type="InterPro" id="IPR013087">
    <property type="entry name" value="Znf_C2H2_type"/>
</dbReference>
<dbReference type="Gene3D" id="3.30.160.60">
    <property type="entry name" value="Classic Zinc Finger"/>
    <property type="match status" value="6"/>
</dbReference>
<dbReference type="InterPro" id="IPR036236">
    <property type="entry name" value="Znf_C2H2_sf"/>
</dbReference>
<dbReference type="PANTHER" id="PTHR24399:SF23">
    <property type="entry name" value="C2H2-TYPE DOMAIN-CONTAINING PROTEIN"/>
    <property type="match status" value="1"/>
</dbReference>
<feature type="domain" description="THAP-type" evidence="14">
    <location>
        <begin position="1"/>
        <end position="84"/>
    </location>
</feature>
<feature type="binding site" evidence="12">
    <location>
        <position position="178"/>
    </location>
    <ligand>
        <name>Zn(2+)</name>
        <dbReference type="ChEBI" id="CHEBI:29105"/>
    </ligand>
</feature>
<evidence type="ECO:0000313" key="17">
    <source>
        <dbReference type="Proteomes" id="UP001378592"/>
    </source>
</evidence>
<evidence type="ECO:0000259" key="15">
    <source>
        <dbReference type="PROSITE" id="PS51915"/>
    </source>
</evidence>
<keyword evidence="17" id="KW-1185">Reference proteome</keyword>
<evidence type="ECO:0000256" key="2">
    <source>
        <dbReference type="ARBA" id="ARBA00022723"/>
    </source>
</evidence>
<feature type="binding site" evidence="12">
    <location>
        <position position="181"/>
    </location>
    <ligand>
        <name>Zn(2+)</name>
        <dbReference type="ChEBI" id="CHEBI:29105"/>
    </ligand>
</feature>
<evidence type="ECO:0000256" key="4">
    <source>
        <dbReference type="ARBA" id="ARBA00022771"/>
    </source>
</evidence>
<dbReference type="PROSITE" id="PS00028">
    <property type="entry name" value="ZINC_FINGER_C2H2_1"/>
    <property type="match status" value="5"/>
</dbReference>
<dbReference type="SMART" id="SM00355">
    <property type="entry name" value="ZnF_C2H2"/>
    <property type="match status" value="10"/>
</dbReference>
<keyword evidence="4 10" id="KW-0863">Zinc-finger</keyword>